<gene>
    <name evidence="1" type="ORF">SAPIO_CDS4932</name>
</gene>
<dbReference type="Proteomes" id="UP000028545">
    <property type="component" value="Unassembled WGS sequence"/>
</dbReference>
<reference evidence="1 2" key="1">
    <citation type="journal article" date="2014" name="Genome Announc.">
        <title>Draft genome sequence of the pathogenic fungus Scedosporium apiospermum.</title>
        <authorList>
            <person name="Vandeputte P."/>
            <person name="Ghamrawi S."/>
            <person name="Rechenmann M."/>
            <person name="Iltis A."/>
            <person name="Giraud S."/>
            <person name="Fleury M."/>
            <person name="Thornton C."/>
            <person name="Delhaes L."/>
            <person name="Meyer W."/>
            <person name="Papon N."/>
            <person name="Bouchara J.P."/>
        </authorList>
    </citation>
    <scope>NUCLEOTIDE SEQUENCE [LARGE SCALE GENOMIC DNA]</scope>
    <source>
        <strain evidence="1 2">IHEM 14462</strain>
    </source>
</reference>
<comment type="caution">
    <text evidence="1">The sequence shown here is derived from an EMBL/GenBank/DDBJ whole genome shotgun (WGS) entry which is preliminary data.</text>
</comment>
<dbReference type="GeneID" id="27724004"/>
<protein>
    <submittedName>
        <fullName evidence="1">Uncharacterized protein</fullName>
    </submittedName>
</protein>
<dbReference type="RefSeq" id="XP_016643039.1">
    <property type="nucleotide sequence ID" value="XM_016787364.1"/>
</dbReference>
<evidence type="ECO:0000313" key="2">
    <source>
        <dbReference type="Proteomes" id="UP000028545"/>
    </source>
</evidence>
<accession>A0A084G7C8</accession>
<name>A0A084G7C8_PSEDA</name>
<dbReference type="EMBL" id="JOWA01000095">
    <property type="protein sequence ID" value="KEZ43240.1"/>
    <property type="molecule type" value="Genomic_DNA"/>
</dbReference>
<sequence length="118" mass="12581">MINGGDADDLGDADYGGYAGECGRCGPLGKATTAAIIEDIESCGRWPLSANFAISTYDMPAASLPYEPASTTKASAPGSCRDRPGGLTAEEMWDEWVEDGNLMLTGTFQYWYEPDARP</sequence>
<evidence type="ECO:0000313" key="1">
    <source>
        <dbReference type="EMBL" id="KEZ43240.1"/>
    </source>
</evidence>
<dbReference type="VEuPathDB" id="FungiDB:SAPIO_CDS4932"/>
<dbReference type="KEGG" id="sapo:SAPIO_CDS4932"/>
<organism evidence="1 2">
    <name type="scientific">Pseudallescheria apiosperma</name>
    <name type="common">Scedosporium apiospermum</name>
    <dbReference type="NCBI Taxonomy" id="563466"/>
    <lineage>
        <taxon>Eukaryota</taxon>
        <taxon>Fungi</taxon>
        <taxon>Dikarya</taxon>
        <taxon>Ascomycota</taxon>
        <taxon>Pezizomycotina</taxon>
        <taxon>Sordariomycetes</taxon>
        <taxon>Hypocreomycetidae</taxon>
        <taxon>Microascales</taxon>
        <taxon>Microascaceae</taxon>
        <taxon>Scedosporium</taxon>
    </lineage>
</organism>
<dbReference type="HOGENOM" id="CLU_2074487_0_0_1"/>
<dbReference type="AlphaFoldDB" id="A0A084G7C8"/>
<proteinExistence type="predicted"/>
<keyword evidence="2" id="KW-1185">Reference proteome</keyword>